<dbReference type="EMBL" id="CP002588">
    <property type="protein sequence ID" value="AEA47684.1"/>
    <property type="molecule type" value="Genomic_DNA"/>
</dbReference>
<dbReference type="Proteomes" id="UP000008136">
    <property type="component" value="Chromosome"/>
</dbReference>
<dbReference type="RefSeq" id="WP_013684340.1">
    <property type="nucleotide sequence ID" value="NC_015320.1"/>
</dbReference>
<accession>F2KQF1</accession>
<keyword evidence="2" id="KW-1185">Reference proteome</keyword>
<dbReference type="AlphaFoldDB" id="F2KQF1"/>
<dbReference type="GeneID" id="10394811"/>
<sequence>MGVHRITSEVAKYYAARERVLGSGITLLGYASEKVNELSKEDLEAFGDLAASLLPHAPGYAGKLIVVVARLFWALAGVGVKEIGFKDIEELEKQIEELKKKLGVEE</sequence>
<evidence type="ECO:0000313" key="1">
    <source>
        <dbReference type="EMBL" id="AEA47684.1"/>
    </source>
</evidence>
<proteinExistence type="predicted"/>
<evidence type="ECO:0000313" key="2">
    <source>
        <dbReference type="Proteomes" id="UP000008136"/>
    </source>
</evidence>
<gene>
    <name evidence="1" type="ordered locus">Arcve_1685</name>
</gene>
<organism evidence="1 2">
    <name type="scientific">Archaeoglobus veneficus (strain DSM 11195 / SNP6)</name>
    <dbReference type="NCBI Taxonomy" id="693661"/>
    <lineage>
        <taxon>Archaea</taxon>
        <taxon>Methanobacteriati</taxon>
        <taxon>Methanobacteriota</taxon>
        <taxon>Archaeoglobi</taxon>
        <taxon>Archaeoglobales</taxon>
        <taxon>Archaeoglobaceae</taxon>
        <taxon>Archaeoglobus</taxon>
    </lineage>
</organism>
<dbReference type="KEGG" id="ave:Arcve_1685"/>
<dbReference type="eggNOG" id="arCOG10225">
    <property type="taxonomic scope" value="Archaea"/>
</dbReference>
<reference evidence="1 2" key="1">
    <citation type="submission" date="2011-03" db="EMBL/GenBank/DDBJ databases">
        <title>The complete genome of Archaeoglobus veneficus SNP6.</title>
        <authorList>
            <consortium name="US DOE Joint Genome Institute (JGI-PGF)"/>
            <person name="Lucas S."/>
            <person name="Copeland A."/>
            <person name="Lapidus A."/>
            <person name="Bruce D."/>
            <person name="Goodwin L."/>
            <person name="Pitluck S."/>
            <person name="Kyrpides N."/>
            <person name="Mavromatis K."/>
            <person name="Pagani I."/>
            <person name="Ivanova N."/>
            <person name="Mikhailova N."/>
            <person name="Lu M."/>
            <person name="Detter J.C."/>
            <person name="Tapia R."/>
            <person name="Han C."/>
            <person name="Land M."/>
            <person name="Hauser L."/>
            <person name="Markowitz V."/>
            <person name="Cheng J.-F."/>
            <person name="Hugenholtz P."/>
            <person name="Woyke T."/>
            <person name="Wu D."/>
            <person name="Spring S."/>
            <person name="Brambilla E."/>
            <person name="Klenk H.-P."/>
            <person name="Eisen J.A."/>
        </authorList>
    </citation>
    <scope>NUCLEOTIDE SEQUENCE [LARGE SCALE GENOMIC DNA]</scope>
    <source>
        <strain>SNP6</strain>
    </source>
</reference>
<name>F2KQF1_ARCVS</name>
<dbReference type="OrthoDB" id="49933at2157"/>
<dbReference type="HOGENOM" id="CLU_2243719_0_0_2"/>
<protein>
    <submittedName>
        <fullName evidence="1">Uncharacterized protein</fullName>
    </submittedName>
</protein>